<evidence type="ECO:0000256" key="2">
    <source>
        <dbReference type="ARBA" id="ARBA00022723"/>
    </source>
</evidence>
<keyword evidence="8" id="KW-1185">Reference proteome</keyword>
<reference evidence="7 8" key="1">
    <citation type="journal article" date="2019" name="Int. J. Syst. Evol. Microbiol.">
        <title>The Global Catalogue of Microorganisms (GCM) 10K type strain sequencing project: providing services to taxonomists for standard genome sequencing and annotation.</title>
        <authorList>
            <consortium name="The Broad Institute Genomics Platform"/>
            <consortium name="The Broad Institute Genome Sequencing Center for Infectious Disease"/>
            <person name="Wu L."/>
            <person name="Ma J."/>
        </authorList>
    </citation>
    <scope>NUCLEOTIDE SEQUENCE [LARGE SCALE GENOMIC DNA]</scope>
    <source>
        <strain evidence="7 8">JCM 16014</strain>
    </source>
</reference>
<dbReference type="EMBL" id="BAAAQN010000004">
    <property type="protein sequence ID" value="GAA2015668.1"/>
    <property type="molecule type" value="Genomic_DNA"/>
</dbReference>
<dbReference type="PRINTS" id="PR00162">
    <property type="entry name" value="RIESKE"/>
</dbReference>
<evidence type="ECO:0000313" key="7">
    <source>
        <dbReference type="EMBL" id="GAA2015668.1"/>
    </source>
</evidence>
<dbReference type="Gene3D" id="3.50.50.60">
    <property type="entry name" value="FAD/NAD(P)-binding domain"/>
    <property type="match status" value="1"/>
</dbReference>
<dbReference type="PANTHER" id="PTHR13847">
    <property type="entry name" value="SARCOSINE DEHYDROGENASE-RELATED"/>
    <property type="match status" value="1"/>
</dbReference>
<dbReference type="InterPro" id="IPR036922">
    <property type="entry name" value="Rieske_2Fe-2S_sf"/>
</dbReference>
<feature type="domain" description="Rieske" evidence="6">
    <location>
        <begin position="415"/>
        <end position="501"/>
    </location>
</feature>
<name>A0ABN2TPU2_9ACTN</name>
<dbReference type="CDD" id="cd03477">
    <property type="entry name" value="Rieske_YhfW_C"/>
    <property type="match status" value="1"/>
</dbReference>
<comment type="caution">
    <text evidence="7">The sequence shown here is derived from an EMBL/GenBank/DDBJ whole genome shotgun (WGS) entry which is preliminary data.</text>
</comment>
<evidence type="ECO:0000256" key="5">
    <source>
        <dbReference type="ARBA" id="ARBA00023157"/>
    </source>
</evidence>
<dbReference type="PANTHER" id="PTHR13847:SF274">
    <property type="entry name" value="RIESKE 2FE-2S IRON-SULFUR PROTEIN YHFW-RELATED"/>
    <property type="match status" value="1"/>
</dbReference>
<organism evidence="7 8">
    <name type="scientific">Catenulispora yoronensis</name>
    <dbReference type="NCBI Taxonomy" id="450799"/>
    <lineage>
        <taxon>Bacteria</taxon>
        <taxon>Bacillati</taxon>
        <taxon>Actinomycetota</taxon>
        <taxon>Actinomycetes</taxon>
        <taxon>Catenulisporales</taxon>
        <taxon>Catenulisporaceae</taxon>
        <taxon>Catenulispora</taxon>
    </lineage>
</organism>
<keyword evidence="4" id="KW-0411">Iron-sulfur</keyword>
<keyword evidence="1" id="KW-0001">2Fe-2S</keyword>
<evidence type="ECO:0000256" key="3">
    <source>
        <dbReference type="ARBA" id="ARBA00023004"/>
    </source>
</evidence>
<keyword evidence="3" id="KW-0408">Iron</keyword>
<evidence type="ECO:0000256" key="1">
    <source>
        <dbReference type="ARBA" id="ARBA00022714"/>
    </source>
</evidence>
<protein>
    <submittedName>
        <fullName evidence="7">FAD-dependent oxidoreductase</fullName>
    </submittedName>
</protein>
<evidence type="ECO:0000259" key="6">
    <source>
        <dbReference type="PROSITE" id="PS51296"/>
    </source>
</evidence>
<dbReference type="SUPFAM" id="SSF50022">
    <property type="entry name" value="ISP domain"/>
    <property type="match status" value="1"/>
</dbReference>
<proteinExistence type="predicted"/>
<dbReference type="Gene3D" id="3.30.9.10">
    <property type="entry name" value="D-Amino Acid Oxidase, subunit A, domain 2"/>
    <property type="match status" value="1"/>
</dbReference>
<dbReference type="Pfam" id="PF01266">
    <property type="entry name" value="DAO"/>
    <property type="match status" value="1"/>
</dbReference>
<dbReference type="Proteomes" id="UP001500751">
    <property type="component" value="Unassembled WGS sequence"/>
</dbReference>
<dbReference type="RefSeq" id="WP_344664177.1">
    <property type="nucleotide sequence ID" value="NZ_BAAAQN010000004.1"/>
</dbReference>
<accession>A0ABN2TPU2</accession>
<dbReference type="PROSITE" id="PS51296">
    <property type="entry name" value="RIESKE"/>
    <property type="match status" value="1"/>
</dbReference>
<evidence type="ECO:0000313" key="8">
    <source>
        <dbReference type="Proteomes" id="UP001500751"/>
    </source>
</evidence>
<dbReference type="InterPro" id="IPR006076">
    <property type="entry name" value="FAD-dep_OxRdtase"/>
</dbReference>
<dbReference type="SUPFAM" id="SSF51905">
    <property type="entry name" value="FAD/NAD(P)-binding domain"/>
    <property type="match status" value="1"/>
</dbReference>
<dbReference type="InterPro" id="IPR005805">
    <property type="entry name" value="Rieske_Fe-S_prot_C"/>
</dbReference>
<evidence type="ECO:0000256" key="4">
    <source>
        <dbReference type="ARBA" id="ARBA00023014"/>
    </source>
</evidence>
<sequence length="507" mass="52571">MNESFWTGTSGTTRYPALDVRSTADVAVIGGGLAGLWTAWELAQAGRRVAVIEAGRVGAASTGNTTGKASALQSLNFSAIARAAGRQAARQYGQAQMLAVERVAEVTAALAVDCDLERRAAYVYVTRDQALPELRDELAAAVASGVPAVFREEIDLPFPVAGALRLEGQIQFHPRKLLLALAQDLVRRGSAVYEDSRVVAVDDGEPCVVVTGAGASVTAEHLVIATGYPISSTPALRRALRPRRELVLAGPVPAERAPEGMYITLEDSVRSVRTAPLAPGRRLLIVAGEKFEPGAGGIGGRFAALAGWAAARMGLEEVTHRWSAQDYETGDRVPLIGRAAGSPEQAHTWIATGFGGWGLTNAVVAGRLIAAGIAGGGLPEWAEAFSPGRLEDAGSDGGAEAGSGRSVVRHRIEPDERAAVAAIQPGEGAVVDIGGEHCAAYRDASGILHLVSAVCSHLGGTVGFNDVEKTWECPCHGSRFAPDGAVLQGPAVRPLAPVATHLGVAAH</sequence>
<dbReference type="InterPro" id="IPR017941">
    <property type="entry name" value="Rieske_2Fe-2S"/>
</dbReference>
<dbReference type="InterPro" id="IPR036188">
    <property type="entry name" value="FAD/NAD-bd_sf"/>
</dbReference>
<gene>
    <name evidence="7" type="ORF">GCM10009839_08760</name>
</gene>
<keyword evidence="2" id="KW-0479">Metal-binding</keyword>
<dbReference type="InterPro" id="IPR038010">
    <property type="entry name" value="YhfW_C"/>
</dbReference>
<dbReference type="Gene3D" id="2.102.10.10">
    <property type="entry name" value="Rieske [2Fe-2S] iron-sulphur domain"/>
    <property type="match status" value="1"/>
</dbReference>
<keyword evidence="5" id="KW-1015">Disulfide bond</keyword>
<dbReference type="Pfam" id="PF00355">
    <property type="entry name" value="Rieske"/>
    <property type="match status" value="1"/>
</dbReference>